<sequence>MDQRTTSDHTDIVSNTCLNELDSFRTGVVLLHSLDPTDDAERSLAREQNANDVYRRYQHHLSRQVLRLVNDRRFAHIVLVDDRPIMSIQDKIRAVFARHMTEPSPPAGLSRATIVALGGMSESGKSSAAWWLQQRHGFTRLKIGYLLEQAAARHGVEDVYSLDETTQAEVLVDSLDRFLAAHYFSDHLTIESLHRYHATTALQALLGPTLTTVYVDTPEDLRQKRGSVGAQEIAERDQVKRSRGAHRIRGIADLVLRNDRSALHLYHALDRFAVSLRQPGKSPQARPTTQLAAPPQVTTHLERLVQDLTTRATTLEMIAVTGSGGRGKYQHGWSDLDILIVAGDEAMPAIGDALANLRRGVNGVKLGLTVVTRQECLAGALTPRLIHTLRQLGTGALGVQWRAPGFDLPCPSAATDALTSHADGPASAIELRRQLLSPILDKRAVFKLAALLAKVMLRLEHQDHSDDDRALRAFDEAHPSAFDPSLLNTARTSDTDSRALARAVLNAWLDTLATEAPSS</sequence>
<reference evidence="1" key="1">
    <citation type="submission" date="2021-02" db="EMBL/GenBank/DDBJ databases">
        <title>Natrosporangium hydrolyticum gen. nov., sp. nov, a haloalkaliphilic actinobacterium from a soda solonchak soil.</title>
        <authorList>
            <person name="Sorokin D.Y."/>
            <person name="Khijniak T.V."/>
            <person name="Zakharycheva A.P."/>
            <person name="Boueva O.V."/>
            <person name="Ariskina E.V."/>
            <person name="Hahnke R.L."/>
            <person name="Bunk B."/>
            <person name="Sproer C."/>
            <person name="Schumann P."/>
            <person name="Evtushenko L.I."/>
            <person name="Kublanov I.V."/>
        </authorList>
    </citation>
    <scope>NUCLEOTIDE SEQUENCE</scope>
    <source>
        <strain evidence="1">DSM 106523</strain>
    </source>
</reference>
<dbReference type="AlphaFoldDB" id="A0A895YFF2"/>
<name>A0A895YFF2_9ACTN</name>
<dbReference type="Proteomes" id="UP000662857">
    <property type="component" value="Chromosome"/>
</dbReference>
<keyword evidence="2" id="KW-1185">Reference proteome</keyword>
<organism evidence="1 2">
    <name type="scientific">Natronosporangium hydrolyticum</name>
    <dbReference type="NCBI Taxonomy" id="2811111"/>
    <lineage>
        <taxon>Bacteria</taxon>
        <taxon>Bacillati</taxon>
        <taxon>Actinomycetota</taxon>
        <taxon>Actinomycetes</taxon>
        <taxon>Micromonosporales</taxon>
        <taxon>Micromonosporaceae</taxon>
        <taxon>Natronosporangium</taxon>
    </lineage>
</organism>
<dbReference type="RefSeq" id="WP_239676297.1">
    <property type="nucleotide sequence ID" value="NZ_CP070499.1"/>
</dbReference>
<dbReference type="InterPro" id="IPR027417">
    <property type="entry name" value="P-loop_NTPase"/>
</dbReference>
<proteinExistence type="predicted"/>
<dbReference type="KEGG" id="nhy:JQS43_22065"/>
<dbReference type="SUPFAM" id="SSF81301">
    <property type="entry name" value="Nucleotidyltransferase"/>
    <property type="match status" value="1"/>
</dbReference>
<accession>A0A895YFF2</accession>
<gene>
    <name evidence="1" type="ORF">JQS43_22065</name>
</gene>
<dbReference type="Gene3D" id="3.40.50.300">
    <property type="entry name" value="P-loop containing nucleotide triphosphate hydrolases"/>
    <property type="match status" value="1"/>
</dbReference>
<evidence type="ECO:0000313" key="2">
    <source>
        <dbReference type="Proteomes" id="UP000662857"/>
    </source>
</evidence>
<protein>
    <submittedName>
        <fullName evidence="1">Nucleotidyltransferase domain-containing protein</fullName>
    </submittedName>
</protein>
<dbReference type="EMBL" id="CP070499">
    <property type="protein sequence ID" value="QSB14179.1"/>
    <property type="molecule type" value="Genomic_DNA"/>
</dbReference>
<evidence type="ECO:0000313" key="1">
    <source>
        <dbReference type="EMBL" id="QSB14179.1"/>
    </source>
</evidence>
<dbReference type="CDD" id="cd05403">
    <property type="entry name" value="NT_KNTase_like"/>
    <property type="match status" value="1"/>
</dbReference>
<dbReference type="InterPro" id="IPR043519">
    <property type="entry name" value="NT_sf"/>
</dbReference>
<dbReference type="SUPFAM" id="SSF52540">
    <property type="entry name" value="P-loop containing nucleoside triphosphate hydrolases"/>
    <property type="match status" value="1"/>
</dbReference>